<keyword evidence="2" id="KW-0175">Coiled coil</keyword>
<evidence type="ECO:0000313" key="5">
    <source>
        <dbReference type="Proteomes" id="UP000218418"/>
    </source>
</evidence>
<dbReference type="GO" id="GO:0006310">
    <property type="term" value="P:DNA recombination"/>
    <property type="evidence" value="ECO:0007669"/>
    <property type="project" value="UniProtKB-KW"/>
</dbReference>
<evidence type="ECO:0000256" key="1">
    <source>
        <dbReference type="ARBA" id="ARBA00023172"/>
    </source>
</evidence>
<feature type="coiled-coil region" evidence="2">
    <location>
        <begin position="411"/>
        <end position="438"/>
    </location>
</feature>
<keyword evidence="1" id="KW-0233">DNA recombination</keyword>
<dbReference type="GO" id="GO:0003677">
    <property type="term" value="F:DNA binding"/>
    <property type="evidence" value="ECO:0007669"/>
    <property type="project" value="InterPro"/>
</dbReference>
<dbReference type="AlphaFoldDB" id="A0A1Z4LXD5"/>
<name>A0A1Z4LXD5_9CYAN</name>
<dbReference type="Gene3D" id="1.10.443.10">
    <property type="entry name" value="Intergrase catalytic core"/>
    <property type="match status" value="1"/>
</dbReference>
<feature type="domain" description="Tyr recombinase" evidence="3">
    <location>
        <begin position="217"/>
        <end position="401"/>
    </location>
</feature>
<feature type="coiled-coil region" evidence="2">
    <location>
        <begin position="18"/>
        <end position="45"/>
    </location>
</feature>
<dbReference type="EMBL" id="AP018227">
    <property type="protein sequence ID" value="BAY85879.1"/>
    <property type="molecule type" value="Genomic_DNA"/>
</dbReference>
<evidence type="ECO:0000313" key="4">
    <source>
        <dbReference type="EMBL" id="BAY85879.1"/>
    </source>
</evidence>
<dbReference type="Proteomes" id="UP000218418">
    <property type="component" value="Chromosome"/>
</dbReference>
<dbReference type="OrthoDB" id="421803at2"/>
<dbReference type="PROSITE" id="PS51898">
    <property type="entry name" value="TYR_RECOMBINASE"/>
    <property type="match status" value="1"/>
</dbReference>
<accession>A0A1Z4LXD5</accession>
<evidence type="ECO:0000259" key="3">
    <source>
        <dbReference type="PROSITE" id="PS51898"/>
    </source>
</evidence>
<keyword evidence="5" id="KW-1185">Reference proteome</keyword>
<evidence type="ECO:0000256" key="2">
    <source>
        <dbReference type="SAM" id="Coils"/>
    </source>
</evidence>
<protein>
    <submittedName>
        <fullName evidence="4">HupL element site-specific recombinase XisC</fullName>
    </submittedName>
</protein>
<sequence>MTDVNYDGSFVGRSKVVEKRSEELLQRVDEQIADINSQLKAEKTKVSVARKGTSLILKATLPLKPGDKGVRSKKQYQISLGIPANLNGCQTAKEEARILGTLIARHSFKWDDKYLGQKSQQKITFQYVYDNFENKYYEFNPKTFKSQSTVYKHLQQIRLYFDLKKTVSANYIETVIKAITSDAVKREVIGTSGVICKLFNIEGNFSHLRPRNYKPKQRNIPTDKDIVLGWEKFTDYAEDDNTRGMWKLYRLIYSIIAVYGLRPKEVLVKPDVDWFLSTENIDNTWRVNELCKTGAREVIPFVPQWVEQFKLKDEEDLMLLKERTRDLTFLQIKALNSMNTRHWLKMDIGFAPYDLRHACAIRAHLNGIPVKLAAQNLGHGVSMHTQTYQQWLSLEQRKTGFDAAFDKMTEVDMLRKENAELKLEIEQLRVELQRMKLMNKF</sequence>
<dbReference type="SUPFAM" id="SSF56349">
    <property type="entry name" value="DNA breaking-rejoining enzymes"/>
    <property type="match status" value="1"/>
</dbReference>
<organism evidence="4 5">
    <name type="scientific">Calothrix parasitica NIES-267</name>
    <dbReference type="NCBI Taxonomy" id="1973488"/>
    <lineage>
        <taxon>Bacteria</taxon>
        <taxon>Bacillati</taxon>
        <taxon>Cyanobacteriota</taxon>
        <taxon>Cyanophyceae</taxon>
        <taxon>Nostocales</taxon>
        <taxon>Calotrichaceae</taxon>
        <taxon>Calothrix</taxon>
    </lineage>
</organism>
<dbReference type="GO" id="GO:0015074">
    <property type="term" value="P:DNA integration"/>
    <property type="evidence" value="ECO:0007669"/>
    <property type="project" value="InterPro"/>
</dbReference>
<dbReference type="InterPro" id="IPR011010">
    <property type="entry name" value="DNA_brk_join_enz"/>
</dbReference>
<dbReference type="InterPro" id="IPR002104">
    <property type="entry name" value="Integrase_catalytic"/>
</dbReference>
<dbReference type="InterPro" id="IPR013762">
    <property type="entry name" value="Integrase-like_cat_sf"/>
</dbReference>
<gene>
    <name evidence="4" type="primary">xisC_2</name>
    <name evidence="4" type="ORF">NIES267_53850</name>
</gene>
<reference evidence="4 5" key="1">
    <citation type="submission" date="2017-06" db="EMBL/GenBank/DDBJ databases">
        <title>Genome sequencing of cyanobaciteial culture collection at National Institute for Environmental Studies (NIES).</title>
        <authorList>
            <person name="Hirose Y."/>
            <person name="Shimura Y."/>
            <person name="Fujisawa T."/>
            <person name="Nakamura Y."/>
            <person name="Kawachi M."/>
        </authorList>
    </citation>
    <scope>NUCLEOTIDE SEQUENCE [LARGE SCALE GENOMIC DNA]</scope>
    <source>
        <strain evidence="4 5">NIES-267</strain>
    </source>
</reference>
<proteinExistence type="predicted"/>